<proteinExistence type="predicted"/>
<organism evidence="1 2">
    <name type="scientific">Candidatus Borreliella tachyglossi</name>
    <dbReference type="NCBI Taxonomy" id="1964448"/>
    <lineage>
        <taxon>Bacteria</taxon>
        <taxon>Pseudomonadati</taxon>
        <taxon>Spirochaetota</taxon>
        <taxon>Spirochaetia</taxon>
        <taxon>Spirochaetales</taxon>
        <taxon>Borreliaceae</taxon>
        <taxon>Borreliella</taxon>
    </lineage>
</organism>
<dbReference type="AlphaFoldDB" id="A0A2S1LW37"/>
<dbReference type="EMBL" id="CP025785">
    <property type="protein sequence ID" value="AWG42485.1"/>
    <property type="molecule type" value="Genomic_DNA"/>
</dbReference>
<name>A0A2S1LW37_9SPIR</name>
<dbReference type="Proteomes" id="UP000244655">
    <property type="component" value="Chromosome"/>
</dbReference>
<dbReference type="GO" id="GO:0003676">
    <property type="term" value="F:nucleic acid binding"/>
    <property type="evidence" value="ECO:0007669"/>
    <property type="project" value="InterPro"/>
</dbReference>
<protein>
    <recommendedName>
        <fullName evidence="3">DUF5655 domain-containing protein</fullName>
    </recommendedName>
</protein>
<dbReference type="Gene3D" id="3.40.1350.10">
    <property type="match status" value="1"/>
</dbReference>
<evidence type="ECO:0008006" key="3">
    <source>
        <dbReference type="Google" id="ProtNLM"/>
    </source>
</evidence>
<accession>A0A2S1LW37</accession>
<evidence type="ECO:0000313" key="2">
    <source>
        <dbReference type="Proteomes" id="UP000244655"/>
    </source>
</evidence>
<keyword evidence="2" id="KW-1185">Reference proteome</keyword>
<evidence type="ECO:0000313" key="1">
    <source>
        <dbReference type="EMBL" id="AWG42485.1"/>
    </source>
</evidence>
<gene>
    <name evidence="1" type="ORF">CR532_00440</name>
</gene>
<dbReference type="InterPro" id="IPR011856">
    <property type="entry name" value="tRNA_endonuc-like_dom_sf"/>
</dbReference>
<dbReference type="RefSeq" id="WP_108728883.1">
    <property type="nucleotide sequence ID" value="NZ_CP025785.1"/>
</dbReference>
<sequence>MEIFKIFSSNKIVKLETTDVGLERDIQKIFESNLETFFNVKFIDTEFKIENKRIDTIGIIDGPFIVPVILEYKKDSSPMHVLQAARYDEILKDRKSDFLIAVMNKFGKNSEKYNNKDNIDFNSTKIICVAKSFTEEAKLQAKRDSSEILLVEYDLYEDNLMTLKITTYPAIGGNGKSVVKDKKNKSEVKTEIMQNIIFKRDDDNSLLTENLKMLDRASVELKNLNKVLEDFILTLGSVEKYEAKYYTGFKVSGGKVFVDIEFRPRKGVIIITIKLPLEKVDLKEGFVRDVSNIGRLGNGNIEIIFADISQFEEVKTLIQLSYDNVL</sequence>
<dbReference type="OrthoDB" id="9148007at2"/>
<reference evidence="1 2" key="1">
    <citation type="submission" date="2018-01" db="EMBL/GenBank/DDBJ databases">
        <title>Genome sequence of Borrelia tachyglossi.</title>
        <authorList>
            <person name="Gofton A.W."/>
        </authorList>
    </citation>
    <scope>NUCLEOTIDE SEQUENCE [LARGE SCALE GENOMIC DNA]</scope>
    <source>
        <strain evidence="1 2">Bc-F10-1268</strain>
    </source>
</reference>